<keyword evidence="2" id="KW-0812">Transmembrane</keyword>
<reference evidence="3 4" key="1">
    <citation type="submission" date="2018-06" db="EMBL/GenBank/DDBJ databases">
        <authorList>
            <consortium name="Pathogen Informatics"/>
            <person name="Doyle S."/>
        </authorList>
    </citation>
    <scope>NUCLEOTIDE SEQUENCE [LARGE SCALE GENOMIC DNA]</scope>
    <source>
        <strain evidence="3 4">NCTC13163</strain>
    </source>
</reference>
<feature type="transmembrane region" description="Helical" evidence="2">
    <location>
        <begin position="35"/>
        <end position="52"/>
    </location>
</feature>
<gene>
    <name evidence="3" type="ORF">NCTC13163_00644</name>
</gene>
<keyword evidence="1" id="KW-0175">Coiled coil</keyword>
<proteinExistence type="predicted"/>
<keyword evidence="2" id="KW-1133">Transmembrane helix</keyword>
<dbReference type="RefSeq" id="WP_029334404.1">
    <property type="nucleotide sequence ID" value="NZ_UGGP01000001.1"/>
</dbReference>
<sequence length="219" mass="24809">MTVMTWITAACVAGTISIIFIWLADEPVERVKLQLFATALYLVLVAATFYFHQLERDFGEVAQTLSAATVDHDEQLLALEEKHADALAWQAIQIERDVTEKLEARYAAREDTMKDHLFLKVVDLEEVIKTQRGEIYALEDRLREAEAMNEELAFALADAERLIDTTTEETEDIVFFETYGSCEDLNAVYPDGVPLEHDAYLLTFDTDFDGVACGQNDTR</sequence>
<evidence type="ECO:0000256" key="2">
    <source>
        <dbReference type="SAM" id="Phobius"/>
    </source>
</evidence>
<protein>
    <recommendedName>
        <fullName evidence="5">Excalibur calcium-binding domain-containing protein</fullName>
    </recommendedName>
</protein>
<organism evidence="3 4">
    <name type="scientific">Exiguobacterium aurantiacum</name>
    <dbReference type="NCBI Taxonomy" id="33987"/>
    <lineage>
        <taxon>Bacteria</taxon>
        <taxon>Bacillati</taxon>
        <taxon>Bacillota</taxon>
        <taxon>Bacilli</taxon>
        <taxon>Bacillales</taxon>
        <taxon>Bacillales Family XII. Incertae Sedis</taxon>
        <taxon>Exiguobacterium</taxon>
    </lineage>
</organism>
<evidence type="ECO:0000256" key="1">
    <source>
        <dbReference type="SAM" id="Coils"/>
    </source>
</evidence>
<dbReference type="Proteomes" id="UP000254060">
    <property type="component" value="Unassembled WGS sequence"/>
</dbReference>
<accession>A0A377FR48</accession>
<feature type="transmembrane region" description="Helical" evidence="2">
    <location>
        <begin position="6"/>
        <end position="23"/>
    </location>
</feature>
<evidence type="ECO:0000313" key="3">
    <source>
        <dbReference type="EMBL" id="STO07299.1"/>
    </source>
</evidence>
<feature type="coiled-coil region" evidence="1">
    <location>
        <begin position="128"/>
        <end position="169"/>
    </location>
</feature>
<keyword evidence="2" id="KW-0472">Membrane</keyword>
<dbReference type="EMBL" id="UGGP01000001">
    <property type="protein sequence ID" value="STO07299.1"/>
    <property type="molecule type" value="Genomic_DNA"/>
</dbReference>
<dbReference type="AlphaFoldDB" id="A0A377FR48"/>
<evidence type="ECO:0000313" key="4">
    <source>
        <dbReference type="Proteomes" id="UP000254060"/>
    </source>
</evidence>
<dbReference type="OrthoDB" id="4376109at2"/>
<evidence type="ECO:0008006" key="5">
    <source>
        <dbReference type="Google" id="ProtNLM"/>
    </source>
</evidence>
<name>A0A377FR48_9BACL</name>